<reference evidence="1" key="1">
    <citation type="submission" date="2022-04" db="EMBL/GenBank/DDBJ databases">
        <title>Genome of the entomopathogenic fungus Entomophthora muscae.</title>
        <authorList>
            <person name="Elya C."/>
            <person name="Lovett B.R."/>
            <person name="Lee E."/>
            <person name="Macias A.M."/>
            <person name="Hajek A.E."/>
            <person name="De Bivort B.L."/>
            <person name="Kasson M.T."/>
            <person name="De Fine Licht H.H."/>
            <person name="Stajich J.E."/>
        </authorList>
    </citation>
    <scope>NUCLEOTIDE SEQUENCE</scope>
    <source>
        <strain evidence="1">Berkeley</strain>
    </source>
</reference>
<keyword evidence="2" id="KW-1185">Reference proteome</keyword>
<dbReference type="Proteomes" id="UP001165960">
    <property type="component" value="Unassembled WGS sequence"/>
</dbReference>
<gene>
    <name evidence="1" type="ORF">DSO57_1029620</name>
</gene>
<sequence>MNLLDNKEAAPISKSKPEASEKSNFTNPEVVISQPPTAHFPQSPEFTTQHITPAPFISKHSFRNSPKTKRSPLKSYTDPTNKLNSLETHITPTTFESSSFTPLMLTDDFLEKLHSDLSIPPTGKILAESPTEENFENPLTRPPSESSRIQPSSSTRKASVGNSLKETSEESSKADEAKRSSFPSAPAHSFLTSQGKRKNVEFHSLFPGLPLNEILVADYGCALQKGTLVQGRMYLTKASVSFHSSFFGWVNRISIPLTELVCIEKRHVAYVIPSAIQVATLHHKYVFTSFRNRDSVLIQLNTLWREAKAAAQQTAKASVELQNDGNESEESEYEQVDFQGQPPSEVQAVSFTPPPVEEKLPLLGKCACAEGEHLDTTVLEARFKSPLEDIYNLIYGEDSQWFLRFLNECVQDVTIEPWEGKSRKITYVKPLSNALGPRSTRCVVTQNVMNAELPSRATVLDSVESLDVPSGSSFRAKVRVCFIDEGEGVTRILVTGGSEWFKSSWIKGAIEKGISEGNSKYFCDLEKALATHLGKPSSCDTKELRDELPIAVLEEENIPFYSRLFASASALWSQNSPIADWTSYRLGLVFLAISLCVSNIINWNRASGLERHLRLLQDSQTPFDPPTLEEAFDDIVRFANSLHKSVAALDRHIELVVNKYGDATISSDLRESPKDNTHHLETDPSEQPPPPKQNE</sequence>
<evidence type="ECO:0000313" key="1">
    <source>
        <dbReference type="EMBL" id="KAJ9072244.1"/>
    </source>
</evidence>
<dbReference type="EMBL" id="QTSX02003037">
    <property type="protein sequence ID" value="KAJ9072244.1"/>
    <property type="molecule type" value="Genomic_DNA"/>
</dbReference>
<comment type="caution">
    <text evidence="1">The sequence shown here is derived from an EMBL/GenBank/DDBJ whole genome shotgun (WGS) entry which is preliminary data.</text>
</comment>
<proteinExistence type="predicted"/>
<evidence type="ECO:0000313" key="2">
    <source>
        <dbReference type="Proteomes" id="UP001165960"/>
    </source>
</evidence>
<accession>A0ACC2TC51</accession>
<name>A0ACC2TC51_9FUNG</name>
<protein>
    <submittedName>
        <fullName evidence="1">Uncharacterized protein</fullName>
    </submittedName>
</protein>
<organism evidence="1 2">
    <name type="scientific">Entomophthora muscae</name>
    <dbReference type="NCBI Taxonomy" id="34485"/>
    <lineage>
        <taxon>Eukaryota</taxon>
        <taxon>Fungi</taxon>
        <taxon>Fungi incertae sedis</taxon>
        <taxon>Zoopagomycota</taxon>
        <taxon>Entomophthoromycotina</taxon>
        <taxon>Entomophthoromycetes</taxon>
        <taxon>Entomophthorales</taxon>
        <taxon>Entomophthoraceae</taxon>
        <taxon>Entomophthora</taxon>
    </lineage>
</organism>